<gene>
    <name evidence="2" type="ORF">APLA_LOCUS16617</name>
</gene>
<feature type="compositionally biased region" description="Basic residues" evidence="1">
    <location>
        <begin position="157"/>
        <end position="166"/>
    </location>
</feature>
<evidence type="ECO:0000256" key="1">
    <source>
        <dbReference type="SAM" id="MobiDB-lite"/>
    </source>
</evidence>
<protein>
    <recommendedName>
        <fullName evidence="4">Swi5-dependent recombination DNA repair protein 1 homolog</fullName>
    </recommendedName>
</protein>
<evidence type="ECO:0008006" key="4">
    <source>
        <dbReference type="Google" id="ProtNLM"/>
    </source>
</evidence>
<evidence type="ECO:0000313" key="2">
    <source>
        <dbReference type="EMBL" id="CAB3258592.1"/>
    </source>
</evidence>
<feature type="region of interest" description="Disordered" evidence="1">
    <location>
        <begin position="138"/>
        <end position="194"/>
    </location>
</feature>
<comment type="caution">
    <text evidence="2">The sequence shown here is derived from an EMBL/GenBank/DDBJ whole genome shotgun (WGS) entry which is preliminary data.</text>
</comment>
<sequence length="465" mass="52313">MKNISSLRSNDTNSPKTPGGISKSLLTPCRRLGLSRSWRKSGPSPFISPLASVSADVEEKKSASRKRKECLSDENIQLTDNNTDNEIRSENIAHTPSRNVEAPRRKKSKTLLVAIIEPEEQELSSKVCKDDQSILETQAADGHTVEPEVVSTPVCTKPKKSKKHVSPLKSSTNELKINPKSDEQLDSPDVPVKEHTEEATYAIKEKSPNDLSKECVVVIQRKMFKNSESNVKNSKLIKEENPFDKLDSDSDEAPLINIQKQNSIKSNEKVIKDEDDDFVDENKTSIVKLHKVKNGKSPKNKQKTTKPVKTKSSNTTIEIKPLQSCLDDDDDDDFDNKKTILIKKTYDKVSKPTKAKSTGSITQRDIDKLKERIEAKKKLLLAQSLTPDTEELRSLIKKWQKGCQDALMELLDLMRNKFSDNTIMDYSEMLRTLKIPPSLVGYDSENDCFISPDDTSIILGQFKDI</sequence>
<evidence type="ECO:0000313" key="3">
    <source>
        <dbReference type="Proteomes" id="UP000494106"/>
    </source>
</evidence>
<dbReference type="AlphaFoldDB" id="A0A8S1BHZ6"/>
<dbReference type="OrthoDB" id="10051617at2759"/>
<dbReference type="EMBL" id="CADEBC010000598">
    <property type="protein sequence ID" value="CAB3258592.1"/>
    <property type="molecule type" value="Genomic_DNA"/>
</dbReference>
<reference evidence="2 3" key="1">
    <citation type="submission" date="2020-04" db="EMBL/GenBank/DDBJ databases">
        <authorList>
            <person name="Wallbank WR R."/>
            <person name="Pardo Diaz C."/>
            <person name="Kozak K."/>
            <person name="Martin S."/>
            <person name="Jiggins C."/>
            <person name="Moest M."/>
            <person name="Warren A I."/>
            <person name="Byers J.R.P. K."/>
            <person name="Montejo-Kovacevich G."/>
            <person name="Yen C E."/>
        </authorList>
    </citation>
    <scope>NUCLEOTIDE SEQUENCE [LARGE SCALE GENOMIC DNA]</scope>
</reference>
<accession>A0A8S1BHZ6</accession>
<feature type="compositionally biased region" description="Basic residues" evidence="1">
    <location>
        <begin position="292"/>
        <end position="309"/>
    </location>
</feature>
<feature type="region of interest" description="Disordered" evidence="1">
    <location>
        <begin position="292"/>
        <end position="314"/>
    </location>
</feature>
<name>A0A8S1BHZ6_ARCPL</name>
<keyword evidence="3" id="KW-1185">Reference proteome</keyword>
<dbReference type="Proteomes" id="UP000494106">
    <property type="component" value="Unassembled WGS sequence"/>
</dbReference>
<dbReference type="Gene3D" id="6.10.140.1020">
    <property type="match status" value="1"/>
</dbReference>
<organism evidence="2 3">
    <name type="scientific">Arctia plantaginis</name>
    <name type="common">Wood tiger moth</name>
    <name type="synonym">Phalaena plantaginis</name>
    <dbReference type="NCBI Taxonomy" id="874455"/>
    <lineage>
        <taxon>Eukaryota</taxon>
        <taxon>Metazoa</taxon>
        <taxon>Ecdysozoa</taxon>
        <taxon>Arthropoda</taxon>
        <taxon>Hexapoda</taxon>
        <taxon>Insecta</taxon>
        <taxon>Pterygota</taxon>
        <taxon>Neoptera</taxon>
        <taxon>Endopterygota</taxon>
        <taxon>Lepidoptera</taxon>
        <taxon>Glossata</taxon>
        <taxon>Ditrysia</taxon>
        <taxon>Noctuoidea</taxon>
        <taxon>Erebidae</taxon>
        <taxon>Arctiinae</taxon>
        <taxon>Arctia</taxon>
    </lineage>
</organism>
<proteinExistence type="predicted"/>
<feature type="region of interest" description="Disordered" evidence="1">
    <location>
        <begin position="1"/>
        <end position="68"/>
    </location>
</feature>
<feature type="compositionally biased region" description="Polar residues" evidence="1">
    <location>
        <begin position="1"/>
        <end position="16"/>
    </location>
</feature>